<dbReference type="EMBL" id="RRYP01008391">
    <property type="protein sequence ID" value="TNV79809.1"/>
    <property type="molecule type" value="Genomic_DNA"/>
</dbReference>
<feature type="transmembrane region" description="Helical" evidence="1">
    <location>
        <begin position="356"/>
        <end position="376"/>
    </location>
</feature>
<evidence type="ECO:0000313" key="3">
    <source>
        <dbReference type="Proteomes" id="UP000785679"/>
    </source>
</evidence>
<keyword evidence="1" id="KW-0812">Transmembrane</keyword>
<name>A0A8J8NT60_HALGN</name>
<keyword evidence="3" id="KW-1185">Reference proteome</keyword>
<keyword evidence="1" id="KW-1133">Transmembrane helix</keyword>
<keyword evidence="1" id="KW-0472">Membrane</keyword>
<dbReference type="AlphaFoldDB" id="A0A8J8NT60"/>
<feature type="transmembrane region" description="Helical" evidence="1">
    <location>
        <begin position="328"/>
        <end position="344"/>
    </location>
</feature>
<dbReference type="OrthoDB" id="326648at2759"/>
<gene>
    <name evidence="2" type="ORF">FGO68_gene15453</name>
</gene>
<proteinExistence type="predicted"/>
<comment type="caution">
    <text evidence="2">The sequence shown here is derived from an EMBL/GenBank/DDBJ whole genome shotgun (WGS) entry which is preliminary data.</text>
</comment>
<organism evidence="2 3">
    <name type="scientific">Halteria grandinella</name>
    <dbReference type="NCBI Taxonomy" id="5974"/>
    <lineage>
        <taxon>Eukaryota</taxon>
        <taxon>Sar</taxon>
        <taxon>Alveolata</taxon>
        <taxon>Ciliophora</taxon>
        <taxon>Intramacronucleata</taxon>
        <taxon>Spirotrichea</taxon>
        <taxon>Stichotrichia</taxon>
        <taxon>Sporadotrichida</taxon>
        <taxon>Halteriidae</taxon>
        <taxon>Halteria</taxon>
    </lineage>
</organism>
<protein>
    <submittedName>
        <fullName evidence="2">Uncharacterized protein</fullName>
    </submittedName>
</protein>
<accession>A0A8J8NT60</accession>
<dbReference type="Proteomes" id="UP000785679">
    <property type="component" value="Unassembled WGS sequence"/>
</dbReference>
<evidence type="ECO:0000313" key="2">
    <source>
        <dbReference type="EMBL" id="TNV79809.1"/>
    </source>
</evidence>
<reference evidence="2" key="1">
    <citation type="submission" date="2019-06" db="EMBL/GenBank/DDBJ databases">
        <authorList>
            <person name="Zheng W."/>
        </authorList>
    </citation>
    <scope>NUCLEOTIDE SEQUENCE</scope>
    <source>
        <strain evidence="2">QDHG01</strain>
    </source>
</reference>
<evidence type="ECO:0000256" key="1">
    <source>
        <dbReference type="SAM" id="Phobius"/>
    </source>
</evidence>
<sequence length="528" mass="60896">MCNCVLISCAVIAILAVLGANVTLLAVSVIIVQSNAFNYGAVIQQESADWGKGAITEIITSEEGCPKGYETVTGQFPGTRTYCKAGGIDYKKSCQEMRIKGTNSPGVEAANLESFFGTHFCIKRNQKLTYHSLVQNRNISKCPNTTCGSPNNAYCQSDACPLNGLFTDTSHFDWTVIDQELMQKYELFPDTANSSNNPLVTIEFRLSRPCGLLRDSYVNRNKEIDEYYNVQQCNFQYNGSHEHVLYYPTKFKEVEYKVYKQNDYLGRIDDMVPNFKAKNLFNNSYSLYYRPYSNWSPKCQAKYSTKTINEKSKLYDVFRSNAELSSKLLFGWIPFFFLTALVLAKEVPCCNYFIPLLFYIFSIPVAVYLGRAHQAYKEIDMGMHRWIVGEGDCSEGGMLQAAFAQFLVELKYYVAIFYTQFIIFFIFIGLKCLWLYIWGMYFIIQICKAIRNRLDQWRDARNYRPRKQRIQSRTPPMREEGKEWDKAVRVQHEGRDLVEYKAHIVQNTEDELTIQVQDVVLRQPSNMA</sequence>
<feature type="transmembrane region" description="Helical" evidence="1">
    <location>
        <begin position="415"/>
        <end position="444"/>
    </location>
</feature>